<organism evidence="1 2">
    <name type="scientific">Curtobacterium oceanosedimentum</name>
    <dbReference type="NCBI Taxonomy" id="465820"/>
    <lineage>
        <taxon>Bacteria</taxon>
        <taxon>Bacillati</taxon>
        <taxon>Actinomycetota</taxon>
        <taxon>Actinomycetes</taxon>
        <taxon>Micrococcales</taxon>
        <taxon>Microbacteriaceae</taxon>
        <taxon>Curtobacterium</taxon>
    </lineage>
</organism>
<name>A0ABR5S3V4_9MICO</name>
<protein>
    <submittedName>
        <fullName evidence="1">Uncharacterized protein</fullName>
    </submittedName>
</protein>
<sequence>MKLIQSTNRGIAIIGPGYFKGLKAGEEVTQAVNLWGNPTIGNDRQFDVWKAIALQGTTAG</sequence>
<evidence type="ECO:0000313" key="2">
    <source>
        <dbReference type="Proteomes" id="UP000078335"/>
    </source>
</evidence>
<dbReference type="RefSeq" id="WP_058729721.1">
    <property type="nucleotide sequence ID" value="NZ_LDRB01000076.1"/>
</dbReference>
<accession>A0ABR5S3V4</accession>
<keyword evidence="2" id="KW-1185">Reference proteome</keyword>
<evidence type="ECO:0000313" key="1">
    <source>
        <dbReference type="EMBL" id="KTR38516.1"/>
    </source>
</evidence>
<reference evidence="1 2" key="1">
    <citation type="journal article" date="2016" name="Front. Microbiol.">
        <title>Genomic Resource of Rice Seed Associated Bacteria.</title>
        <authorList>
            <person name="Midha S."/>
            <person name="Bansal K."/>
            <person name="Sharma S."/>
            <person name="Kumar N."/>
            <person name="Patil P.P."/>
            <person name="Chaudhry V."/>
            <person name="Patil P.B."/>
        </authorList>
    </citation>
    <scope>NUCLEOTIDE SEQUENCE [LARGE SCALE GENOMIC DNA]</scope>
    <source>
        <strain evidence="1 2">NS263</strain>
    </source>
</reference>
<comment type="caution">
    <text evidence="1">The sequence shown here is derived from an EMBL/GenBank/DDBJ whole genome shotgun (WGS) entry which is preliminary data.</text>
</comment>
<gene>
    <name evidence="1" type="ORF">NS263_13200</name>
</gene>
<dbReference type="Proteomes" id="UP000078335">
    <property type="component" value="Unassembled WGS sequence"/>
</dbReference>
<dbReference type="EMBL" id="LDRB01000076">
    <property type="protein sequence ID" value="KTR38516.1"/>
    <property type="molecule type" value="Genomic_DNA"/>
</dbReference>
<proteinExistence type="predicted"/>